<name>A0ABP4PSS0_9ACTN</name>
<dbReference type="InterPro" id="IPR035906">
    <property type="entry name" value="MetI-like_sf"/>
</dbReference>
<feature type="transmembrane region" description="Helical" evidence="7">
    <location>
        <begin position="286"/>
        <end position="307"/>
    </location>
</feature>
<evidence type="ECO:0000256" key="7">
    <source>
        <dbReference type="RuleBase" id="RU363032"/>
    </source>
</evidence>
<dbReference type="Pfam" id="PF00528">
    <property type="entry name" value="BPD_transp_1"/>
    <property type="match status" value="1"/>
</dbReference>
<evidence type="ECO:0000256" key="6">
    <source>
        <dbReference type="ARBA" id="ARBA00023136"/>
    </source>
</evidence>
<sequence length="317" mass="34456">MSGTLSVTRSAPPGGRDPDGRPRARRLARVGPRIAPYVFISPFYVLYALFLIVPIGVGAYLSFTEWGGFGSPQWVGFANFSRLFSDADFFQSLRNTAIYVALSVAVIVPASLLVAQALNARGLRGRDMFRLIYFTPVVLSPIIIALVFQLLYDKNFGLINAVLKAVFGFGGIDWLGSPGWAKVSVAILVIWRWTGYLTIFFLAGLQGVPRELYEAAEVDGAGPLSRFWHVTVPSLRPVTAFVVVVVLVGSAQIFEEPYLLTAGGPDGATMSVAQFVYRAAFQRQEIGYAAASGFTLFVIVFVLGRLANWALGVGRSK</sequence>
<evidence type="ECO:0000313" key="10">
    <source>
        <dbReference type="EMBL" id="GAA1589662.1"/>
    </source>
</evidence>
<accession>A0ABP4PSS0</accession>
<keyword evidence="6 7" id="KW-0472">Membrane</keyword>
<evidence type="ECO:0000256" key="4">
    <source>
        <dbReference type="ARBA" id="ARBA00022692"/>
    </source>
</evidence>
<comment type="subcellular location">
    <subcellularLocation>
        <location evidence="1 7">Cell membrane</location>
        <topology evidence="1 7">Multi-pass membrane protein</topology>
    </subcellularLocation>
</comment>
<evidence type="ECO:0000259" key="9">
    <source>
        <dbReference type="PROSITE" id="PS50928"/>
    </source>
</evidence>
<proteinExistence type="inferred from homology"/>
<dbReference type="RefSeq" id="WP_344193430.1">
    <property type="nucleotide sequence ID" value="NZ_BAAAND010000006.1"/>
</dbReference>
<reference evidence="11" key="1">
    <citation type="journal article" date="2019" name="Int. J. Syst. Evol. Microbiol.">
        <title>The Global Catalogue of Microorganisms (GCM) 10K type strain sequencing project: providing services to taxonomists for standard genome sequencing and annotation.</title>
        <authorList>
            <consortium name="The Broad Institute Genomics Platform"/>
            <consortium name="The Broad Institute Genome Sequencing Center for Infectious Disease"/>
            <person name="Wu L."/>
            <person name="Ma J."/>
        </authorList>
    </citation>
    <scope>NUCLEOTIDE SEQUENCE [LARGE SCALE GENOMIC DNA]</scope>
    <source>
        <strain evidence="11">JCM 14304</strain>
    </source>
</reference>
<comment type="caution">
    <text evidence="10">The sequence shown here is derived from an EMBL/GenBank/DDBJ whole genome shotgun (WGS) entry which is preliminary data.</text>
</comment>
<dbReference type="InterPro" id="IPR051393">
    <property type="entry name" value="ABC_transporter_permease"/>
</dbReference>
<feature type="region of interest" description="Disordered" evidence="8">
    <location>
        <begin position="1"/>
        <end position="23"/>
    </location>
</feature>
<evidence type="ECO:0000256" key="8">
    <source>
        <dbReference type="SAM" id="MobiDB-lite"/>
    </source>
</evidence>
<evidence type="ECO:0000256" key="5">
    <source>
        <dbReference type="ARBA" id="ARBA00022989"/>
    </source>
</evidence>
<comment type="similarity">
    <text evidence="7">Belongs to the binding-protein-dependent transport system permease family.</text>
</comment>
<evidence type="ECO:0000256" key="3">
    <source>
        <dbReference type="ARBA" id="ARBA00022475"/>
    </source>
</evidence>
<feature type="transmembrane region" description="Helical" evidence="7">
    <location>
        <begin position="34"/>
        <end position="61"/>
    </location>
</feature>
<evidence type="ECO:0000256" key="2">
    <source>
        <dbReference type="ARBA" id="ARBA00022448"/>
    </source>
</evidence>
<protein>
    <submittedName>
        <fullName evidence="10">Sugar ABC transporter permease</fullName>
    </submittedName>
</protein>
<keyword evidence="3" id="KW-1003">Cell membrane</keyword>
<dbReference type="SUPFAM" id="SSF161098">
    <property type="entry name" value="MetI-like"/>
    <property type="match status" value="1"/>
</dbReference>
<feature type="transmembrane region" description="Helical" evidence="7">
    <location>
        <begin position="234"/>
        <end position="254"/>
    </location>
</feature>
<feature type="transmembrane region" description="Helical" evidence="7">
    <location>
        <begin position="97"/>
        <end position="119"/>
    </location>
</feature>
<evidence type="ECO:0000256" key="1">
    <source>
        <dbReference type="ARBA" id="ARBA00004651"/>
    </source>
</evidence>
<organism evidence="10 11">
    <name type="scientific">Kribbella karoonensis</name>
    <dbReference type="NCBI Taxonomy" id="324851"/>
    <lineage>
        <taxon>Bacteria</taxon>
        <taxon>Bacillati</taxon>
        <taxon>Actinomycetota</taxon>
        <taxon>Actinomycetes</taxon>
        <taxon>Propionibacteriales</taxon>
        <taxon>Kribbellaceae</taxon>
        <taxon>Kribbella</taxon>
    </lineage>
</organism>
<dbReference type="Gene3D" id="1.10.3720.10">
    <property type="entry name" value="MetI-like"/>
    <property type="match status" value="1"/>
</dbReference>
<dbReference type="CDD" id="cd06261">
    <property type="entry name" value="TM_PBP2"/>
    <property type="match status" value="1"/>
</dbReference>
<keyword evidence="2 7" id="KW-0813">Transport</keyword>
<dbReference type="InterPro" id="IPR000515">
    <property type="entry name" value="MetI-like"/>
</dbReference>
<dbReference type="Proteomes" id="UP001500190">
    <property type="component" value="Unassembled WGS sequence"/>
</dbReference>
<dbReference type="PROSITE" id="PS50928">
    <property type="entry name" value="ABC_TM1"/>
    <property type="match status" value="1"/>
</dbReference>
<evidence type="ECO:0000313" key="11">
    <source>
        <dbReference type="Proteomes" id="UP001500190"/>
    </source>
</evidence>
<keyword evidence="4 7" id="KW-0812">Transmembrane</keyword>
<dbReference type="EMBL" id="BAAAND010000006">
    <property type="protein sequence ID" value="GAA1589662.1"/>
    <property type="molecule type" value="Genomic_DNA"/>
</dbReference>
<feature type="transmembrane region" description="Helical" evidence="7">
    <location>
        <begin position="131"/>
        <end position="152"/>
    </location>
</feature>
<feature type="transmembrane region" description="Helical" evidence="7">
    <location>
        <begin position="183"/>
        <end position="203"/>
    </location>
</feature>
<feature type="domain" description="ABC transmembrane type-1" evidence="9">
    <location>
        <begin position="93"/>
        <end position="307"/>
    </location>
</feature>
<gene>
    <name evidence="10" type="ORF">GCM10009742_40270</name>
</gene>
<keyword evidence="5 7" id="KW-1133">Transmembrane helix</keyword>
<dbReference type="PANTHER" id="PTHR30193">
    <property type="entry name" value="ABC TRANSPORTER PERMEASE PROTEIN"/>
    <property type="match status" value="1"/>
</dbReference>
<keyword evidence="11" id="KW-1185">Reference proteome</keyword>
<dbReference type="PANTHER" id="PTHR30193:SF41">
    <property type="entry name" value="DIACETYLCHITOBIOSE UPTAKE SYSTEM PERMEASE PROTEIN NGCF"/>
    <property type="match status" value="1"/>
</dbReference>